<dbReference type="OrthoDB" id="275177at2759"/>
<accession>A5DUK6</accession>
<dbReference type="CDD" id="cd02021">
    <property type="entry name" value="GntK"/>
    <property type="match status" value="1"/>
</dbReference>
<dbReference type="GO" id="GO:0046316">
    <property type="term" value="F:gluconokinase activity"/>
    <property type="evidence" value="ECO:0007669"/>
    <property type="project" value="UniProtKB-EC"/>
</dbReference>
<dbReference type="InterPro" id="IPR006001">
    <property type="entry name" value="Therm_gnt_kin"/>
</dbReference>
<dbReference type="FunCoup" id="A5DUK6">
    <property type="interactions" value="1068"/>
</dbReference>
<dbReference type="VEuPathDB" id="FungiDB:LELG_01042"/>
<organism evidence="10 11">
    <name type="scientific">Lodderomyces elongisporus (strain ATCC 11503 / CBS 2605 / JCM 1781 / NBRC 1676 / NRRL YB-4239)</name>
    <name type="common">Yeast</name>
    <name type="synonym">Saccharomyces elongisporus</name>
    <dbReference type="NCBI Taxonomy" id="379508"/>
    <lineage>
        <taxon>Eukaryota</taxon>
        <taxon>Fungi</taxon>
        <taxon>Dikarya</taxon>
        <taxon>Ascomycota</taxon>
        <taxon>Saccharomycotina</taxon>
        <taxon>Pichiomycetes</taxon>
        <taxon>Debaryomycetaceae</taxon>
        <taxon>Candida/Lodderomyces clade</taxon>
        <taxon>Lodderomyces</taxon>
    </lineage>
</organism>
<evidence type="ECO:0000256" key="4">
    <source>
        <dbReference type="ARBA" id="ARBA00022679"/>
    </source>
</evidence>
<dbReference type="PANTHER" id="PTHR43442">
    <property type="entry name" value="GLUCONOKINASE-RELATED"/>
    <property type="match status" value="1"/>
</dbReference>
<keyword evidence="7 9" id="KW-0067">ATP-binding</keyword>
<evidence type="ECO:0000256" key="3">
    <source>
        <dbReference type="ARBA" id="ARBA00012054"/>
    </source>
</evidence>
<evidence type="ECO:0000313" key="11">
    <source>
        <dbReference type="Proteomes" id="UP000001996"/>
    </source>
</evidence>
<proteinExistence type="inferred from homology"/>
<dbReference type="AlphaFoldDB" id="A5DUK6"/>
<dbReference type="OMA" id="YEGDDYH"/>
<dbReference type="STRING" id="379508.A5DUK6"/>
<gene>
    <name evidence="10" type="ORF">LELG_01042</name>
</gene>
<dbReference type="InParanoid" id="A5DUK6"/>
<keyword evidence="6 9" id="KW-0418">Kinase</keyword>
<dbReference type="UniPathway" id="UPA00792"/>
<evidence type="ECO:0000256" key="8">
    <source>
        <dbReference type="ARBA" id="ARBA00048090"/>
    </source>
</evidence>
<dbReference type="GeneID" id="5235137"/>
<dbReference type="SUPFAM" id="SSF52540">
    <property type="entry name" value="P-loop containing nucleoside triphosphate hydrolases"/>
    <property type="match status" value="1"/>
</dbReference>
<reference evidence="10 11" key="1">
    <citation type="journal article" date="2009" name="Nature">
        <title>Evolution of pathogenicity and sexual reproduction in eight Candida genomes.</title>
        <authorList>
            <person name="Butler G."/>
            <person name="Rasmussen M.D."/>
            <person name="Lin M.F."/>
            <person name="Santos M.A."/>
            <person name="Sakthikumar S."/>
            <person name="Munro C.A."/>
            <person name="Rheinbay E."/>
            <person name="Grabherr M."/>
            <person name="Forche A."/>
            <person name="Reedy J.L."/>
            <person name="Agrafioti I."/>
            <person name="Arnaud M.B."/>
            <person name="Bates S."/>
            <person name="Brown A.J."/>
            <person name="Brunke S."/>
            <person name="Costanzo M.C."/>
            <person name="Fitzpatrick D.A."/>
            <person name="de Groot P.W."/>
            <person name="Harris D."/>
            <person name="Hoyer L.L."/>
            <person name="Hube B."/>
            <person name="Klis F.M."/>
            <person name="Kodira C."/>
            <person name="Lennard N."/>
            <person name="Logue M.E."/>
            <person name="Martin R."/>
            <person name="Neiman A.M."/>
            <person name="Nikolaou E."/>
            <person name="Quail M.A."/>
            <person name="Quinn J."/>
            <person name="Santos M.C."/>
            <person name="Schmitzberger F.F."/>
            <person name="Sherlock G."/>
            <person name="Shah P."/>
            <person name="Silverstein K.A."/>
            <person name="Skrzypek M.S."/>
            <person name="Soll D."/>
            <person name="Staggs R."/>
            <person name="Stansfield I."/>
            <person name="Stumpf M.P."/>
            <person name="Sudbery P.E."/>
            <person name="Srikantha T."/>
            <person name="Zeng Q."/>
            <person name="Berman J."/>
            <person name="Berriman M."/>
            <person name="Heitman J."/>
            <person name="Gow N.A."/>
            <person name="Lorenz M.C."/>
            <person name="Birren B.W."/>
            <person name="Kellis M."/>
            <person name="Cuomo C.A."/>
        </authorList>
    </citation>
    <scope>NUCLEOTIDE SEQUENCE [LARGE SCALE GENOMIC DNA]</scope>
    <source>
        <strain evidence="11">ATCC 11503 / BCRC 21390 / CBS 2605 / JCM 1781 / NBRC 1676 / NRRL YB-4239</strain>
    </source>
</reference>
<protein>
    <recommendedName>
        <fullName evidence="3 9">Gluconokinase</fullName>
        <ecNumber evidence="3 9">2.7.1.12</ecNumber>
    </recommendedName>
</protein>
<dbReference type="GO" id="GO:0005524">
    <property type="term" value="F:ATP binding"/>
    <property type="evidence" value="ECO:0007669"/>
    <property type="project" value="UniProtKB-KW"/>
</dbReference>
<evidence type="ECO:0000256" key="2">
    <source>
        <dbReference type="ARBA" id="ARBA00008420"/>
    </source>
</evidence>
<dbReference type="Gene3D" id="3.40.50.300">
    <property type="entry name" value="P-loop containing nucleotide triphosphate hydrolases"/>
    <property type="match status" value="1"/>
</dbReference>
<dbReference type="GO" id="GO:0005737">
    <property type="term" value="C:cytoplasm"/>
    <property type="evidence" value="ECO:0007669"/>
    <property type="project" value="TreeGrafter"/>
</dbReference>
<dbReference type="EC" id="2.7.1.12" evidence="3 9"/>
<evidence type="ECO:0000256" key="1">
    <source>
        <dbReference type="ARBA" id="ARBA00004875"/>
    </source>
</evidence>
<sequence length="190" mass="21074">MVTVIVVGGPAGTGKTTQGLMLSKRYSCPFIEGDSLHPKANIDKMAQGIPLTDDDRWGWLKTLAQESSSKALEDPSHLAVVSCSMLKKVYREYIKESSVSAEVEFRFVFLYTSFEELMSRVENRVGHYMKSDMVKSQYDIMEIPTGKELLKNGGEAVIVDTSGKTPEVIFKKIVSDLSLPAVDEDKEPDS</sequence>
<evidence type="ECO:0000256" key="5">
    <source>
        <dbReference type="ARBA" id="ARBA00022741"/>
    </source>
</evidence>
<name>A5DUK6_LODEL</name>
<dbReference type="eggNOG" id="KOG3354">
    <property type="taxonomic scope" value="Eukaryota"/>
</dbReference>
<comment type="catalytic activity">
    <reaction evidence="8 9">
        <text>D-gluconate + ATP = 6-phospho-D-gluconate + ADP + H(+)</text>
        <dbReference type="Rhea" id="RHEA:19433"/>
        <dbReference type="ChEBI" id="CHEBI:15378"/>
        <dbReference type="ChEBI" id="CHEBI:18391"/>
        <dbReference type="ChEBI" id="CHEBI:30616"/>
        <dbReference type="ChEBI" id="CHEBI:58759"/>
        <dbReference type="ChEBI" id="CHEBI:456216"/>
        <dbReference type="EC" id="2.7.1.12"/>
    </reaction>
</comment>
<dbReference type="RefSeq" id="XP_001528522.1">
    <property type="nucleotide sequence ID" value="XM_001528472.1"/>
</dbReference>
<dbReference type="Proteomes" id="UP000001996">
    <property type="component" value="Unassembled WGS sequence"/>
</dbReference>
<dbReference type="GO" id="GO:0005975">
    <property type="term" value="P:carbohydrate metabolic process"/>
    <property type="evidence" value="ECO:0007669"/>
    <property type="project" value="InterPro"/>
</dbReference>
<dbReference type="InterPro" id="IPR031322">
    <property type="entry name" value="Shikimate/glucono_kinase"/>
</dbReference>
<dbReference type="NCBIfam" id="TIGR01313">
    <property type="entry name" value="therm_gnt_kin"/>
    <property type="match status" value="1"/>
</dbReference>
<dbReference type="HOGENOM" id="CLU_077168_5_0_1"/>
<keyword evidence="5 9" id="KW-0547">Nucleotide-binding</keyword>
<evidence type="ECO:0000313" key="10">
    <source>
        <dbReference type="EMBL" id="EDK42864.1"/>
    </source>
</evidence>
<evidence type="ECO:0000256" key="9">
    <source>
        <dbReference type="RuleBase" id="RU363066"/>
    </source>
</evidence>
<dbReference type="KEGG" id="lel:PVL30_001008"/>
<comment type="pathway">
    <text evidence="1 9">Carbohydrate acid metabolism; D-gluconate degradation.</text>
</comment>
<dbReference type="Pfam" id="PF01202">
    <property type="entry name" value="SKI"/>
    <property type="match status" value="1"/>
</dbReference>
<evidence type="ECO:0000256" key="7">
    <source>
        <dbReference type="ARBA" id="ARBA00022840"/>
    </source>
</evidence>
<evidence type="ECO:0000256" key="6">
    <source>
        <dbReference type="ARBA" id="ARBA00022777"/>
    </source>
</evidence>
<dbReference type="EMBL" id="CH981524">
    <property type="protein sequence ID" value="EDK42864.1"/>
    <property type="molecule type" value="Genomic_DNA"/>
</dbReference>
<comment type="similarity">
    <text evidence="2 9">Belongs to the gluconokinase GntK/GntV family.</text>
</comment>
<dbReference type="InterPro" id="IPR027417">
    <property type="entry name" value="P-loop_NTPase"/>
</dbReference>
<keyword evidence="4 9" id="KW-0808">Transferase</keyword>
<dbReference type="PANTHER" id="PTHR43442:SF3">
    <property type="entry name" value="GLUCONOKINASE-RELATED"/>
    <property type="match status" value="1"/>
</dbReference>
<keyword evidence="11" id="KW-1185">Reference proteome</keyword>